<sequence>IESSSNDNNNIDLDLDNKLRDYDLELVQILSFYLQTLNQRIFYSHISKSNNWIKN</sequence>
<feature type="non-terminal residue" evidence="1">
    <location>
        <position position="55"/>
    </location>
</feature>
<accession>A0ACA9PGC1</accession>
<proteinExistence type="predicted"/>
<gene>
    <name evidence="1" type="ORF">DHETER_LOCUS11944</name>
</gene>
<protein>
    <submittedName>
        <fullName evidence="1">1550_t:CDS:1</fullName>
    </submittedName>
</protein>
<dbReference type="EMBL" id="CAJVPU010027778">
    <property type="protein sequence ID" value="CAG8704833.1"/>
    <property type="molecule type" value="Genomic_DNA"/>
</dbReference>
<keyword evidence="2" id="KW-1185">Reference proteome</keyword>
<organism evidence="1 2">
    <name type="scientific">Dentiscutata heterogama</name>
    <dbReference type="NCBI Taxonomy" id="1316150"/>
    <lineage>
        <taxon>Eukaryota</taxon>
        <taxon>Fungi</taxon>
        <taxon>Fungi incertae sedis</taxon>
        <taxon>Mucoromycota</taxon>
        <taxon>Glomeromycotina</taxon>
        <taxon>Glomeromycetes</taxon>
        <taxon>Diversisporales</taxon>
        <taxon>Gigasporaceae</taxon>
        <taxon>Dentiscutata</taxon>
    </lineage>
</organism>
<evidence type="ECO:0000313" key="1">
    <source>
        <dbReference type="EMBL" id="CAG8704833.1"/>
    </source>
</evidence>
<dbReference type="Proteomes" id="UP000789702">
    <property type="component" value="Unassembled WGS sequence"/>
</dbReference>
<evidence type="ECO:0000313" key="2">
    <source>
        <dbReference type="Proteomes" id="UP000789702"/>
    </source>
</evidence>
<name>A0ACA9PGC1_9GLOM</name>
<comment type="caution">
    <text evidence="1">The sequence shown here is derived from an EMBL/GenBank/DDBJ whole genome shotgun (WGS) entry which is preliminary data.</text>
</comment>
<reference evidence="1" key="1">
    <citation type="submission" date="2021-06" db="EMBL/GenBank/DDBJ databases">
        <authorList>
            <person name="Kallberg Y."/>
            <person name="Tangrot J."/>
            <person name="Rosling A."/>
        </authorList>
    </citation>
    <scope>NUCLEOTIDE SEQUENCE</scope>
    <source>
        <strain evidence="1">IL203A</strain>
    </source>
</reference>
<feature type="non-terminal residue" evidence="1">
    <location>
        <position position="1"/>
    </location>
</feature>